<reference evidence="6" key="1">
    <citation type="journal article" date="2012" name="Proc. Natl. Acad. Sci. U.S.A.">
        <title>Antigenic diversity is generated by distinct evolutionary mechanisms in African trypanosome species.</title>
        <authorList>
            <person name="Jackson A.P."/>
            <person name="Berry A."/>
            <person name="Aslett M."/>
            <person name="Allison H.C."/>
            <person name="Burton P."/>
            <person name="Vavrova-Anderson J."/>
            <person name="Brown R."/>
            <person name="Browne H."/>
            <person name="Corton N."/>
            <person name="Hauser H."/>
            <person name="Gamble J."/>
            <person name="Gilderthorp R."/>
            <person name="Marcello L."/>
            <person name="McQuillan J."/>
            <person name="Otto T.D."/>
            <person name="Quail M.A."/>
            <person name="Sanders M.J."/>
            <person name="van Tonder A."/>
            <person name="Ginger M.L."/>
            <person name="Field M.C."/>
            <person name="Barry J.D."/>
            <person name="Hertz-Fowler C."/>
            <person name="Berriman M."/>
        </authorList>
    </citation>
    <scope>NUCLEOTIDE SEQUENCE</scope>
    <source>
        <strain evidence="6">Y486</strain>
    </source>
</reference>
<dbReference type="Gene3D" id="2.40.30.70">
    <property type="entry name" value="YaeB-like"/>
    <property type="match status" value="1"/>
</dbReference>
<protein>
    <recommendedName>
        <fullName evidence="7">TsaA-like domain-containing protein</fullName>
    </recommendedName>
</protein>
<proteinExistence type="inferred from homology"/>
<dbReference type="PROSITE" id="PS50812">
    <property type="entry name" value="PWWP"/>
    <property type="match status" value="1"/>
</dbReference>
<dbReference type="Pfam" id="PF01980">
    <property type="entry name" value="TrmO_N"/>
    <property type="match status" value="1"/>
</dbReference>
<keyword evidence="1" id="KW-0949">S-adenosyl-L-methionine</keyword>
<dbReference type="Gene3D" id="2.30.30.140">
    <property type="match status" value="1"/>
</dbReference>
<feature type="domain" description="PWWP" evidence="4">
    <location>
        <begin position="62"/>
        <end position="125"/>
    </location>
</feature>
<dbReference type="InterPro" id="IPR036413">
    <property type="entry name" value="YaeB-like_sf"/>
</dbReference>
<evidence type="ECO:0000256" key="1">
    <source>
        <dbReference type="ARBA" id="ARBA00022691"/>
    </source>
</evidence>
<dbReference type="VEuPathDB" id="TriTrypDB:TvY486_0702380"/>
<dbReference type="SUPFAM" id="SSF118196">
    <property type="entry name" value="YaeB-like"/>
    <property type="match status" value="1"/>
</dbReference>
<dbReference type="EMBL" id="HE573023">
    <property type="protein sequence ID" value="CCC48901.1"/>
    <property type="molecule type" value="Genomic_DNA"/>
</dbReference>
<gene>
    <name evidence="6" type="ORF">TVY486_0702380</name>
</gene>
<sequence length="403" mass="44996">MENENSTHETLLVAENAPSGTGNSTELQLDDRNCALHADGENGGALVKRKLRFGVRPHYFLPRDIVWIRPPGFPYWPAEVVQADVKSNIVTARLFDPPSSFTSSSGKGESHSCIVSSPSGKVYFFDRLRTPEEVEDCIEQRLQRSKHNVAPYEAAFQRAVMRANRLMRIVLSPEKLLPYSICGVGVVYSLMRTHISAPRQPHTPNFIPQTAVIKLRVGLENAVRDLKGFEYIWVLFSFSYAVSQEEREVETPLSLPESKGGECRSELCGNDGLGDEARAVIKRCRQRQGAERSAGYRTMLVPPRDTSLRGVFATRSPHRPNFIGLSCVRLVDVRGLEVHIADHDLLHGTPVLDIKPYLPFCDARPEARAGWVEELDADGRGGPDHKANIQVVQVDRIFDTSVE</sequence>
<feature type="region of interest" description="Disordered" evidence="3">
    <location>
        <begin position="1"/>
        <end position="26"/>
    </location>
</feature>
<evidence type="ECO:0000259" key="5">
    <source>
        <dbReference type="PROSITE" id="PS51668"/>
    </source>
</evidence>
<dbReference type="AlphaFoldDB" id="G0TY56"/>
<feature type="domain" description="TsaA-like" evidence="5">
    <location>
        <begin position="181"/>
        <end position="366"/>
    </location>
</feature>
<evidence type="ECO:0000259" key="4">
    <source>
        <dbReference type="PROSITE" id="PS50812"/>
    </source>
</evidence>
<dbReference type="OMA" id="IHIADHD"/>
<evidence type="ECO:0000256" key="3">
    <source>
        <dbReference type="SAM" id="MobiDB-lite"/>
    </source>
</evidence>
<dbReference type="InterPro" id="IPR023368">
    <property type="entry name" value="UPF0066_cons_site"/>
</dbReference>
<organism evidence="6">
    <name type="scientific">Trypanosoma vivax (strain Y486)</name>
    <dbReference type="NCBI Taxonomy" id="1055687"/>
    <lineage>
        <taxon>Eukaryota</taxon>
        <taxon>Discoba</taxon>
        <taxon>Euglenozoa</taxon>
        <taxon>Kinetoplastea</taxon>
        <taxon>Metakinetoplastina</taxon>
        <taxon>Trypanosomatida</taxon>
        <taxon>Trypanosomatidae</taxon>
        <taxon>Trypanosoma</taxon>
        <taxon>Duttonella</taxon>
    </lineage>
</organism>
<dbReference type="InterPro" id="IPR023370">
    <property type="entry name" value="TrmO-like_N"/>
</dbReference>
<dbReference type="SUPFAM" id="SSF63748">
    <property type="entry name" value="Tudor/PWWP/MBT"/>
    <property type="match status" value="1"/>
</dbReference>
<dbReference type="InterPro" id="IPR040372">
    <property type="entry name" value="YaeB-like"/>
</dbReference>
<evidence type="ECO:0000256" key="2">
    <source>
        <dbReference type="ARBA" id="ARBA00033753"/>
    </source>
</evidence>
<accession>G0TY56</accession>
<name>G0TY56_TRYVY</name>
<comment type="similarity">
    <text evidence="2">Belongs to the tRNA methyltransferase O family.</text>
</comment>
<evidence type="ECO:0008006" key="7">
    <source>
        <dbReference type="Google" id="ProtNLM"/>
    </source>
</evidence>
<dbReference type="PROSITE" id="PS51668">
    <property type="entry name" value="TSAA_2"/>
    <property type="match status" value="1"/>
</dbReference>
<dbReference type="InterPro" id="IPR000313">
    <property type="entry name" value="PWWP_dom"/>
</dbReference>
<dbReference type="PANTHER" id="PTHR12818:SF0">
    <property type="entry name" value="TRNA (ADENINE(37)-N6)-METHYLTRANSFERASE"/>
    <property type="match status" value="1"/>
</dbReference>
<dbReference type="InterPro" id="IPR036414">
    <property type="entry name" value="YaeB_N_sf"/>
</dbReference>
<dbReference type="PROSITE" id="PS01318">
    <property type="entry name" value="TSAA_1"/>
    <property type="match status" value="1"/>
</dbReference>
<dbReference type="PANTHER" id="PTHR12818">
    <property type="entry name" value="TRNA (ADENINE(37)-N6)-METHYLTRANSFERASE"/>
    <property type="match status" value="1"/>
</dbReference>
<evidence type="ECO:0000313" key="6">
    <source>
        <dbReference type="EMBL" id="CCC48901.1"/>
    </source>
</evidence>